<dbReference type="InterPro" id="IPR036618">
    <property type="entry name" value="PtsI_HPr-bd_sf"/>
</dbReference>
<evidence type="ECO:0000256" key="19">
    <source>
        <dbReference type="PIRSR" id="PIRSR000732-2"/>
    </source>
</evidence>
<evidence type="ECO:0000256" key="18">
    <source>
        <dbReference type="PIRSR" id="PIRSR000732-1"/>
    </source>
</evidence>
<comment type="cofactor">
    <cofactor evidence="2 17 20">
        <name>Mg(2+)</name>
        <dbReference type="ChEBI" id="CHEBI:18420"/>
    </cofactor>
</comment>
<reference evidence="25 26" key="1">
    <citation type="submission" date="2019-03" db="EMBL/GenBank/DDBJ databases">
        <title>Genomic Encyclopedia of Type Strains, Phase IV (KMG-IV): sequencing the most valuable type-strain genomes for metagenomic binning, comparative biology and taxonomic classification.</title>
        <authorList>
            <person name="Goeker M."/>
        </authorList>
    </citation>
    <scope>NUCLEOTIDE SEQUENCE [LARGE SCALE GENOMIC DNA]</scope>
    <source>
        <strain evidence="25 26">DSM 46831</strain>
    </source>
</reference>
<feature type="binding site" evidence="19">
    <location>
        <position position="296"/>
    </location>
    <ligand>
        <name>phosphoenolpyruvate</name>
        <dbReference type="ChEBI" id="CHEBI:58702"/>
    </ligand>
</feature>
<dbReference type="PIRSF" id="PIRSF000732">
    <property type="entry name" value="PTS_enzyme_I"/>
    <property type="match status" value="1"/>
</dbReference>
<comment type="catalytic activity">
    <reaction evidence="1 17">
        <text>L-histidyl-[protein] + phosphoenolpyruvate = N(pros)-phospho-L-histidyl-[protein] + pyruvate</text>
        <dbReference type="Rhea" id="RHEA:23880"/>
        <dbReference type="Rhea" id="RHEA-COMP:9745"/>
        <dbReference type="Rhea" id="RHEA-COMP:9746"/>
        <dbReference type="ChEBI" id="CHEBI:15361"/>
        <dbReference type="ChEBI" id="CHEBI:29979"/>
        <dbReference type="ChEBI" id="CHEBI:58702"/>
        <dbReference type="ChEBI" id="CHEBI:64837"/>
        <dbReference type="EC" id="2.7.3.9"/>
    </reaction>
</comment>
<dbReference type="InterPro" id="IPR008279">
    <property type="entry name" value="PEP-util_enz_mobile_dom"/>
</dbReference>
<dbReference type="PANTHER" id="PTHR46244:SF3">
    <property type="entry name" value="PHOSPHOENOLPYRUVATE-PROTEIN PHOSPHOTRANSFERASE"/>
    <property type="match status" value="1"/>
</dbReference>
<evidence type="ECO:0000256" key="16">
    <source>
        <dbReference type="ARBA" id="ARBA00033235"/>
    </source>
</evidence>
<evidence type="ECO:0000256" key="13">
    <source>
        <dbReference type="ARBA" id="ARBA00022723"/>
    </source>
</evidence>
<evidence type="ECO:0000256" key="21">
    <source>
        <dbReference type="SAM" id="Coils"/>
    </source>
</evidence>
<dbReference type="GO" id="GO:0046872">
    <property type="term" value="F:metal ion binding"/>
    <property type="evidence" value="ECO:0007669"/>
    <property type="project" value="UniProtKB-KW"/>
</dbReference>
<evidence type="ECO:0000259" key="24">
    <source>
        <dbReference type="Pfam" id="PF05524"/>
    </source>
</evidence>
<dbReference type="InterPro" id="IPR024692">
    <property type="entry name" value="PTS_EI"/>
</dbReference>
<dbReference type="GO" id="GO:0008965">
    <property type="term" value="F:phosphoenolpyruvate-protein phosphotransferase activity"/>
    <property type="evidence" value="ECO:0007669"/>
    <property type="project" value="UniProtKB-EC"/>
</dbReference>
<feature type="binding site" evidence="19">
    <location>
        <position position="465"/>
    </location>
    <ligand>
        <name>phosphoenolpyruvate</name>
        <dbReference type="ChEBI" id="CHEBI:58702"/>
    </ligand>
</feature>
<evidence type="ECO:0000256" key="15">
    <source>
        <dbReference type="ARBA" id="ARBA00022842"/>
    </source>
</evidence>
<dbReference type="Gene3D" id="1.10.274.10">
    <property type="entry name" value="PtsI, HPr-binding domain"/>
    <property type="match status" value="1"/>
</dbReference>
<sequence>MEQNGKGIGAATGLAIGTAVIWKKEEVSVQERSITDLSSELQRFKQAIQATKDQVQILRKQTADRMGESEAAIFDAHLAFLDDPGFIGEMEQRINTKKQAADWACQSVTGEFSSLFSNMEDEYMRARADDIRDVGNRLLQNIIGKPPLDLGSVKPESIMIAEELTPSETAQFSEAIIGMITARGSKTAHAAIMARTLGIPAVLGLGSFMQQIKDGDTIILDGSSGEVIVNPNDSLLSEVKQKIVEQNQLQASALQEAAGDAYTSDRKRIQVLANIGSPQDVPDALANHAEGIGLFRTEFLYLENTKWPTEEEQFSSYKQVLEAFPSKPVIIRTLDIGGDKHLPYAELPKEENPFLGLRAVRYCLANPDVFKTQLRALLRASVHGSLWIMFPMIGSVSEILQVKQVLEECKQELATKKIPYSDQIKVGIMVEIPAAVIHADELAKEVDFMSIGTNDLTQYTLAADRGNEQVAHLYDPTHPAVLKLVKMTCEACHRAGIPAGMCGELAGDARMTEILVGLGLDELSMSAKAIPQVKQQIRKIESSQASSLALEALHQR</sequence>
<dbReference type="SUPFAM" id="SSF47831">
    <property type="entry name" value="Enzyme I of the PEP:sugar phosphotransferase system HPr-binding (sub)domain"/>
    <property type="match status" value="1"/>
</dbReference>
<comment type="caution">
    <text evidence="25">The sequence shown here is derived from an EMBL/GenBank/DDBJ whole genome shotgun (WGS) entry which is preliminary data.</text>
</comment>
<dbReference type="PROSITE" id="PS00742">
    <property type="entry name" value="PEP_ENZYMES_2"/>
    <property type="match status" value="1"/>
</dbReference>
<keyword evidence="13 17" id="KW-0479">Metal-binding</keyword>
<comment type="function">
    <text evidence="3 17">General (non sugar-specific) component of the phosphoenolpyruvate-dependent sugar phosphotransferase system (sugar PTS). This major carbohydrate active-transport system catalyzes the phosphorylation of incoming sugar substrates concomitantly with their translocation across the cell membrane. Enzyme I transfers the phosphoryl group from phosphoenolpyruvate (PEP) to the phosphoryl carrier protein (HPr).</text>
</comment>
<dbReference type="InterPro" id="IPR050499">
    <property type="entry name" value="PEP-utilizing_PTS_enzyme"/>
</dbReference>
<dbReference type="Gene3D" id="3.20.20.60">
    <property type="entry name" value="Phosphoenolpyruvate-binding domains"/>
    <property type="match status" value="1"/>
</dbReference>
<keyword evidence="8 17" id="KW-0813">Transport</keyword>
<dbReference type="Pfam" id="PF05524">
    <property type="entry name" value="PEP-utilisers_N"/>
    <property type="match status" value="1"/>
</dbReference>
<comment type="subcellular location">
    <subcellularLocation>
        <location evidence="4 17">Cytoplasm</location>
    </subcellularLocation>
</comment>
<feature type="active site" description="Proton donor" evidence="18">
    <location>
        <position position="502"/>
    </location>
</feature>
<feature type="domain" description="PEP-utilising enzyme C-terminal" evidence="23">
    <location>
        <begin position="260"/>
        <end position="541"/>
    </location>
</feature>
<dbReference type="SUPFAM" id="SSF51621">
    <property type="entry name" value="Phosphoenolpyruvate/pyruvate domain"/>
    <property type="match status" value="1"/>
</dbReference>
<evidence type="ECO:0000256" key="6">
    <source>
        <dbReference type="ARBA" id="ARBA00012232"/>
    </source>
</evidence>
<dbReference type="PRINTS" id="PR01736">
    <property type="entry name" value="PHPHTRNFRASE"/>
</dbReference>
<feature type="active site" description="Tele-phosphohistidine intermediate" evidence="18">
    <location>
        <position position="189"/>
    </location>
</feature>
<dbReference type="InterPro" id="IPR008731">
    <property type="entry name" value="PTS_EIN"/>
</dbReference>
<evidence type="ECO:0000313" key="26">
    <source>
        <dbReference type="Proteomes" id="UP000294746"/>
    </source>
</evidence>
<evidence type="ECO:0000256" key="4">
    <source>
        <dbReference type="ARBA" id="ARBA00004496"/>
    </source>
</evidence>
<feature type="domain" description="PEP-utilising enzyme mobile" evidence="22">
    <location>
        <begin position="154"/>
        <end position="225"/>
    </location>
</feature>
<evidence type="ECO:0000256" key="2">
    <source>
        <dbReference type="ARBA" id="ARBA00001946"/>
    </source>
</evidence>
<evidence type="ECO:0000256" key="14">
    <source>
        <dbReference type="ARBA" id="ARBA00022777"/>
    </source>
</evidence>
<dbReference type="NCBIfam" id="TIGR01417">
    <property type="entry name" value="PTS_I_fam"/>
    <property type="match status" value="1"/>
</dbReference>
<keyword evidence="11 17" id="KW-0808">Transferase</keyword>
<keyword evidence="15 17" id="KW-0460">Magnesium</keyword>
<keyword evidence="9 17" id="KW-0963">Cytoplasm</keyword>
<dbReference type="EC" id="2.7.3.9" evidence="6 17"/>
<gene>
    <name evidence="25" type="ORF">EDD57_1227</name>
</gene>
<feature type="binding site" evidence="19">
    <location>
        <begin position="454"/>
        <end position="455"/>
    </location>
    <ligand>
        <name>phosphoenolpyruvate</name>
        <dbReference type="ChEBI" id="CHEBI:58702"/>
    </ligand>
</feature>
<dbReference type="EMBL" id="SLXV01000022">
    <property type="protein sequence ID" value="TCP66502.1"/>
    <property type="molecule type" value="Genomic_DNA"/>
</dbReference>
<dbReference type="PANTHER" id="PTHR46244">
    <property type="entry name" value="PHOSPHOENOLPYRUVATE-PROTEIN PHOSPHOTRANSFERASE"/>
    <property type="match status" value="1"/>
</dbReference>
<evidence type="ECO:0000256" key="10">
    <source>
        <dbReference type="ARBA" id="ARBA00022597"/>
    </source>
</evidence>
<evidence type="ECO:0000256" key="17">
    <source>
        <dbReference type="PIRNR" id="PIRNR000732"/>
    </source>
</evidence>
<evidence type="ECO:0000256" key="8">
    <source>
        <dbReference type="ARBA" id="ARBA00022448"/>
    </source>
</evidence>
<accession>A0A4R2RQN7</accession>
<keyword evidence="12 17" id="KW-0598">Phosphotransferase system</keyword>
<evidence type="ECO:0000256" key="1">
    <source>
        <dbReference type="ARBA" id="ARBA00000683"/>
    </source>
</evidence>
<evidence type="ECO:0000259" key="22">
    <source>
        <dbReference type="Pfam" id="PF00391"/>
    </source>
</evidence>
<dbReference type="InterPro" id="IPR000121">
    <property type="entry name" value="PEP_util_C"/>
</dbReference>
<dbReference type="SUPFAM" id="SSF52009">
    <property type="entry name" value="Phosphohistidine domain"/>
    <property type="match status" value="1"/>
</dbReference>
<keyword evidence="26" id="KW-1185">Reference proteome</keyword>
<dbReference type="InterPro" id="IPR040442">
    <property type="entry name" value="Pyrv_kinase-like_dom_sf"/>
</dbReference>
<evidence type="ECO:0000256" key="3">
    <source>
        <dbReference type="ARBA" id="ARBA00002728"/>
    </source>
</evidence>
<dbReference type="InterPro" id="IPR036637">
    <property type="entry name" value="Phosphohistidine_dom_sf"/>
</dbReference>
<feature type="domain" description="Phosphotransferase system enzyme I N-terminal" evidence="24">
    <location>
        <begin position="6"/>
        <end position="127"/>
    </location>
</feature>
<evidence type="ECO:0000256" key="11">
    <source>
        <dbReference type="ARBA" id="ARBA00022679"/>
    </source>
</evidence>
<dbReference type="InterPro" id="IPR015813">
    <property type="entry name" value="Pyrv/PenolPyrv_kinase-like_dom"/>
</dbReference>
<feature type="binding site" evidence="20">
    <location>
        <position position="455"/>
    </location>
    <ligand>
        <name>Mg(2+)</name>
        <dbReference type="ChEBI" id="CHEBI:18420"/>
    </ligand>
</feature>
<keyword evidence="14 17" id="KW-0418">Kinase</keyword>
<evidence type="ECO:0000313" key="25">
    <source>
        <dbReference type="EMBL" id="TCP66502.1"/>
    </source>
</evidence>
<evidence type="ECO:0000256" key="9">
    <source>
        <dbReference type="ARBA" id="ARBA00022490"/>
    </source>
</evidence>
<evidence type="ECO:0000256" key="20">
    <source>
        <dbReference type="PIRSR" id="PIRSR000732-3"/>
    </source>
</evidence>
<evidence type="ECO:0000259" key="23">
    <source>
        <dbReference type="Pfam" id="PF02896"/>
    </source>
</evidence>
<dbReference type="RefSeq" id="WP_165873721.1">
    <property type="nucleotide sequence ID" value="NZ_SLXV01000022.1"/>
</dbReference>
<keyword evidence="10 17" id="KW-0762">Sugar transport</keyword>
<dbReference type="InterPro" id="IPR006318">
    <property type="entry name" value="PTS_EI-like"/>
</dbReference>
<proteinExistence type="inferred from homology"/>
<dbReference type="Proteomes" id="UP000294746">
    <property type="component" value="Unassembled WGS sequence"/>
</dbReference>
<feature type="binding site" evidence="19">
    <location>
        <position position="332"/>
    </location>
    <ligand>
        <name>phosphoenolpyruvate</name>
        <dbReference type="ChEBI" id="CHEBI:58702"/>
    </ligand>
</feature>
<feature type="coiled-coil region" evidence="21">
    <location>
        <begin position="34"/>
        <end position="61"/>
    </location>
</feature>
<keyword evidence="25" id="KW-0670">Pyruvate</keyword>
<comment type="similarity">
    <text evidence="5 17">Belongs to the PEP-utilizing enzyme family.</text>
</comment>
<protein>
    <recommendedName>
        <fullName evidence="7 17">Phosphoenolpyruvate-protein phosphotransferase</fullName>
        <ecNumber evidence="6 17">2.7.3.9</ecNumber>
    </recommendedName>
    <alternativeName>
        <fullName evidence="16 17">Phosphotransferase system, enzyme I</fullName>
    </alternativeName>
</protein>
<dbReference type="Gene3D" id="3.50.30.10">
    <property type="entry name" value="Phosphohistidine domain"/>
    <property type="match status" value="1"/>
</dbReference>
<dbReference type="Pfam" id="PF02896">
    <property type="entry name" value="PEP-utilizers_C"/>
    <property type="match status" value="1"/>
</dbReference>
<dbReference type="GO" id="GO:0016301">
    <property type="term" value="F:kinase activity"/>
    <property type="evidence" value="ECO:0007669"/>
    <property type="project" value="UniProtKB-KW"/>
</dbReference>
<evidence type="ECO:0000256" key="5">
    <source>
        <dbReference type="ARBA" id="ARBA00007837"/>
    </source>
</evidence>
<dbReference type="GO" id="GO:0005737">
    <property type="term" value="C:cytoplasm"/>
    <property type="evidence" value="ECO:0007669"/>
    <property type="project" value="UniProtKB-SubCell"/>
</dbReference>
<dbReference type="Pfam" id="PF00391">
    <property type="entry name" value="PEP-utilizers"/>
    <property type="match status" value="1"/>
</dbReference>
<evidence type="ECO:0000256" key="7">
    <source>
        <dbReference type="ARBA" id="ARBA00016544"/>
    </source>
</evidence>
<dbReference type="AlphaFoldDB" id="A0A4R2RQN7"/>
<name>A0A4R2RQN7_9BACL</name>
<feature type="binding site" evidence="20">
    <location>
        <position position="431"/>
    </location>
    <ligand>
        <name>Mg(2+)</name>
        <dbReference type="ChEBI" id="CHEBI:18420"/>
    </ligand>
</feature>
<organism evidence="25 26">
    <name type="scientific">Baia soyae</name>
    <dbReference type="NCBI Taxonomy" id="1544746"/>
    <lineage>
        <taxon>Bacteria</taxon>
        <taxon>Bacillati</taxon>
        <taxon>Bacillota</taxon>
        <taxon>Bacilli</taxon>
        <taxon>Bacillales</taxon>
        <taxon>Thermoactinomycetaceae</taxon>
        <taxon>Baia</taxon>
    </lineage>
</organism>
<keyword evidence="21" id="KW-0175">Coiled coil</keyword>
<evidence type="ECO:0000256" key="12">
    <source>
        <dbReference type="ARBA" id="ARBA00022683"/>
    </source>
</evidence>
<dbReference type="InterPro" id="IPR023151">
    <property type="entry name" value="PEP_util_CS"/>
</dbReference>
<dbReference type="GO" id="GO:0009401">
    <property type="term" value="P:phosphoenolpyruvate-dependent sugar phosphotransferase system"/>
    <property type="evidence" value="ECO:0007669"/>
    <property type="project" value="UniProtKB-KW"/>
</dbReference>